<evidence type="ECO:0000259" key="2">
    <source>
        <dbReference type="Pfam" id="PF11760"/>
    </source>
</evidence>
<dbReference type="InterPro" id="IPR021744">
    <property type="entry name" value="CbiG_N"/>
</dbReference>
<dbReference type="RefSeq" id="WP_132088117.1">
    <property type="nucleotide sequence ID" value="NZ_JANKAQ010000002.1"/>
</dbReference>
<dbReference type="InterPro" id="IPR038029">
    <property type="entry name" value="GbiG_N_sf"/>
</dbReference>
<keyword evidence="4" id="KW-1185">Reference proteome</keyword>
<dbReference type="Pfam" id="PF11760">
    <property type="entry name" value="CbiG_N"/>
    <property type="match status" value="1"/>
</dbReference>
<feature type="domain" description="CobE/GbiG C-terminal" evidence="1">
    <location>
        <begin position="176"/>
        <end position="317"/>
    </location>
</feature>
<dbReference type="InterPro" id="IPR002750">
    <property type="entry name" value="CobE/GbiG_C"/>
</dbReference>
<dbReference type="SUPFAM" id="SSF159664">
    <property type="entry name" value="CobE/GbiG C-terminal domain-like"/>
    <property type="match status" value="1"/>
</dbReference>
<name>A0A4V6NPP2_9FIRM</name>
<feature type="domain" description="Cobalamin synthesis G N-terminal" evidence="2">
    <location>
        <begin position="36"/>
        <end position="116"/>
    </location>
</feature>
<dbReference type="Gene3D" id="3.30.420.180">
    <property type="entry name" value="CobE/GbiG C-terminal domain"/>
    <property type="match status" value="1"/>
</dbReference>
<dbReference type="PANTHER" id="PTHR37477">
    <property type="entry name" value="COBALT-PRECORRIN-5A HYDROLASE"/>
    <property type="match status" value="1"/>
</dbReference>
<dbReference type="OrthoDB" id="9781023at2"/>
<organism evidence="3 4">
    <name type="scientific">Frisingicoccus caecimuris</name>
    <dbReference type="NCBI Taxonomy" id="1796636"/>
    <lineage>
        <taxon>Bacteria</taxon>
        <taxon>Bacillati</taxon>
        <taxon>Bacillota</taxon>
        <taxon>Clostridia</taxon>
        <taxon>Lachnospirales</taxon>
        <taxon>Lachnospiraceae</taxon>
        <taxon>Frisingicoccus</taxon>
    </lineage>
</organism>
<keyword evidence="3" id="KW-0456">Lyase</keyword>
<gene>
    <name evidence="3" type="ORF">EV212_101421</name>
</gene>
<evidence type="ECO:0000313" key="4">
    <source>
        <dbReference type="Proteomes" id="UP000295711"/>
    </source>
</evidence>
<dbReference type="EMBL" id="SLXA01000001">
    <property type="protein sequence ID" value="TCO86628.1"/>
    <property type="molecule type" value="Genomic_DNA"/>
</dbReference>
<dbReference type="PANTHER" id="PTHR37477:SF1">
    <property type="entry name" value="COBALT-PRECORRIN-5A HYDROLASE"/>
    <property type="match status" value="1"/>
</dbReference>
<protein>
    <submittedName>
        <fullName evidence="3">Cobalt-precorrin 5A acetaldehyde-lyase</fullName>
    </submittedName>
</protein>
<accession>A0A4V6NPP2</accession>
<sequence>MKIGYFALTEQGFKLVHRLNKRWPGGIFPKADLKQHIEEAWGQSDALVFVMAAGIVVRYIAPLLRGKDKDPAVIVMDTRGQWVISLLSGHLGGANELAVQLAAVTKGHPIVTTATDVEGIVAFDEVAKRNQLLIENLSALKYVSGRLLDKKEVKVVIDPFYEVDGEKTLCLRPQTLVLGVGCKKGMSPERMVEAFHSFAKEYLPDMRCIRAVATVDVKAGERAILSLAEKLEIPLMIISRKMIGKLDFHTVPGGPLEFSPFVEKNLGVGSVAEASAYLAARSMVGSEYKTGRYIVPEEGARLSIKKQKYEGITFAVAEMKQMIDI</sequence>
<dbReference type="Pfam" id="PF01890">
    <property type="entry name" value="CbiG_C"/>
    <property type="match status" value="1"/>
</dbReference>
<proteinExistence type="predicted"/>
<comment type="caution">
    <text evidence="3">The sequence shown here is derived from an EMBL/GenBank/DDBJ whole genome shotgun (WGS) entry which is preliminary data.</text>
</comment>
<dbReference type="GO" id="GO:0009236">
    <property type="term" value="P:cobalamin biosynthetic process"/>
    <property type="evidence" value="ECO:0007669"/>
    <property type="project" value="InterPro"/>
</dbReference>
<dbReference type="SUPFAM" id="SSF159672">
    <property type="entry name" value="CbiG N-terminal domain-like"/>
    <property type="match status" value="1"/>
</dbReference>
<evidence type="ECO:0000313" key="3">
    <source>
        <dbReference type="EMBL" id="TCO86628.1"/>
    </source>
</evidence>
<dbReference type="Gene3D" id="3.40.50.11220">
    <property type="match status" value="1"/>
</dbReference>
<evidence type="ECO:0000259" key="1">
    <source>
        <dbReference type="Pfam" id="PF01890"/>
    </source>
</evidence>
<dbReference type="InterPro" id="IPR052553">
    <property type="entry name" value="CbiG_hydrolase"/>
</dbReference>
<reference evidence="3 4" key="1">
    <citation type="submission" date="2019-03" db="EMBL/GenBank/DDBJ databases">
        <title>Genomic Encyclopedia of Type Strains, Phase IV (KMG-IV): sequencing the most valuable type-strain genomes for metagenomic binning, comparative biology and taxonomic classification.</title>
        <authorList>
            <person name="Goeker M."/>
        </authorList>
    </citation>
    <scope>NUCLEOTIDE SEQUENCE [LARGE SCALE GENOMIC DNA]</scope>
    <source>
        <strain evidence="3 4">DSM 28559</strain>
    </source>
</reference>
<dbReference type="InterPro" id="IPR036518">
    <property type="entry name" value="CobE/GbiG_C_sf"/>
</dbReference>
<dbReference type="AlphaFoldDB" id="A0A4V6NPP2"/>
<dbReference type="GO" id="GO:0016829">
    <property type="term" value="F:lyase activity"/>
    <property type="evidence" value="ECO:0007669"/>
    <property type="project" value="UniProtKB-KW"/>
</dbReference>
<dbReference type="Proteomes" id="UP000295711">
    <property type="component" value="Unassembled WGS sequence"/>
</dbReference>